<evidence type="ECO:0000313" key="3">
    <source>
        <dbReference type="Proteomes" id="UP000199598"/>
    </source>
</evidence>
<organism evidence="2 3">
    <name type="scientific">Pseudovibrio ascidiaceicola</name>
    <dbReference type="NCBI Taxonomy" id="285279"/>
    <lineage>
        <taxon>Bacteria</taxon>
        <taxon>Pseudomonadati</taxon>
        <taxon>Pseudomonadota</taxon>
        <taxon>Alphaproteobacteria</taxon>
        <taxon>Hyphomicrobiales</taxon>
        <taxon>Stappiaceae</taxon>
        <taxon>Pseudovibrio</taxon>
    </lineage>
</organism>
<dbReference type="PANTHER" id="PTHR11014:SF169">
    <property type="entry name" value="CLAN MH, FAMILY M20, PEPTIDASE T-LIKE METALLOPEPTIDASE"/>
    <property type="match status" value="1"/>
</dbReference>
<comment type="caution">
    <text evidence="2">The sequence shown here is derived from an EMBL/GenBank/DDBJ whole genome shotgun (WGS) entry which is preliminary data.</text>
</comment>
<dbReference type="InterPro" id="IPR036264">
    <property type="entry name" value="Bact_exopeptidase_dim_dom"/>
</dbReference>
<dbReference type="PANTHER" id="PTHR11014">
    <property type="entry name" value="PEPTIDASE M20 FAMILY MEMBER"/>
    <property type="match status" value="1"/>
</dbReference>
<reference evidence="2 3" key="1">
    <citation type="submission" date="2016-10" db="EMBL/GenBank/DDBJ databases">
        <authorList>
            <person name="Varghese N."/>
            <person name="Submissions S."/>
        </authorList>
    </citation>
    <scope>NUCLEOTIDE SEQUENCE [LARGE SCALE GENOMIC DNA]</scope>
    <source>
        <strain evidence="2 3">DSM 16392</strain>
    </source>
</reference>
<dbReference type="EMBL" id="FOSK01000014">
    <property type="protein sequence ID" value="SFL02311.1"/>
    <property type="molecule type" value="Genomic_DNA"/>
</dbReference>
<sequence>MLSLVPCVHLLTSVEIYILDTIQFQLNAEQVAYLTDIRQTLHKAPEASGEEEQTGRFIVEQLERIGADRIVSGLGGYGVIAEYRGIADGPTVMIRCELDGLPIEEISEVPYRSQTPGRGHLCGHDGHMTMVLGVAHLLAGQRPKQGRVVLMFQPAEETGAGAAAVIEDPNFAEFRPDFAFSLHNLPGRPLGEVSICQEYANCASRGMQINLRGKSSHAAAPEDGLSPASAISVLMDQLVKLGVGGEMNDQFTLSTLTHVRLGEPTFGIAPGFGELRVTLRSISDALMEDMIARAQEAVAQATPDLDVAITWHDIFLACVNHPESRDQIIQAAKRIGTPLRELDYPMRWSEDFGRFGLDGAKSAMFFLGSGEAQPQLHNPDYDFPEALIPIGAELFITIIEQLLGLTD</sequence>
<keyword evidence="3" id="KW-1185">Reference proteome</keyword>
<name>A0A1I4EDR6_9HYPH</name>
<dbReference type="InterPro" id="IPR002933">
    <property type="entry name" value="Peptidase_M20"/>
</dbReference>
<dbReference type="NCBIfam" id="TIGR01891">
    <property type="entry name" value="amidohydrolases"/>
    <property type="match status" value="1"/>
</dbReference>
<dbReference type="Proteomes" id="UP000199598">
    <property type="component" value="Unassembled WGS sequence"/>
</dbReference>
<evidence type="ECO:0000313" key="2">
    <source>
        <dbReference type="EMBL" id="SFL02311.1"/>
    </source>
</evidence>
<dbReference type="SUPFAM" id="SSF55031">
    <property type="entry name" value="Bacterial exopeptidase dimerisation domain"/>
    <property type="match status" value="1"/>
</dbReference>
<accession>A0A1I4EDR6</accession>
<protein>
    <submittedName>
        <fullName evidence="2">Amidohydrolase</fullName>
    </submittedName>
</protein>
<proteinExistence type="predicted"/>
<dbReference type="PIRSF" id="PIRSF005962">
    <property type="entry name" value="Pept_M20D_amidohydro"/>
    <property type="match status" value="1"/>
</dbReference>
<dbReference type="Pfam" id="PF01546">
    <property type="entry name" value="Peptidase_M20"/>
    <property type="match status" value="1"/>
</dbReference>
<gene>
    <name evidence="2" type="ORF">SAMN04488518_11470</name>
</gene>
<dbReference type="Gene3D" id="3.40.630.10">
    <property type="entry name" value="Zn peptidases"/>
    <property type="match status" value="1"/>
</dbReference>
<keyword evidence="1" id="KW-0378">Hydrolase</keyword>
<dbReference type="SUPFAM" id="SSF53187">
    <property type="entry name" value="Zn-dependent exopeptidases"/>
    <property type="match status" value="1"/>
</dbReference>
<dbReference type="InterPro" id="IPR017439">
    <property type="entry name" value="Amidohydrolase"/>
</dbReference>
<evidence type="ECO:0000256" key="1">
    <source>
        <dbReference type="ARBA" id="ARBA00022801"/>
    </source>
</evidence>
<dbReference type="Gene3D" id="3.30.70.360">
    <property type="match status" value="1"/>
</dbReference>